<name>A0A0B3YFS5_9ALTE</name>
<evidence type="ECO:0000313" key="1">
    <source>
        <dbReference type="EMBL" id="KHT56764.1"/>
    </source>
</evidence>
<dbReference type="AlphaFoldDB" id="A0A0B3YFS5"/>
<sequence length="144" mass="15723">MSELSTPVKQTEAHKLIDSLLKSNDPTADLDKIAEEFNIANWGQSNAVSADLYSAVRDLLGKGVVTGNDLVSGKDTMDPIVHKVQAETEKLIANPSDADADRVQTFVLGFLRTFVSQLLHPGTKKAIYAKKLPDLIKLHQQIAK</sequence>
<dbReference type="OrthoDB" id="6331025at2"/>
<protein>
    <submittedName>
        <fullName evidence="1">Uncharacterized protein</fullName>
    </submittedName>
</protein>
<evidence type="ECO:0000313" key="2">
    <source>
        <dbReference type="Proteomes" id="UP000031197"/>
    </source>
</evidence>
<comment type="caution">
    <text evidence="1">The sequence shown here is derived from an EMBL/GenBank/DDBJ whole genome shotgun (WGS) entry which is preliminary data.</text>
</comment>
<dbReference type="EMBL" id="JWLW01000004">
    <property type="protein sequence ID" value="KHT56764.1"/>
    <property type="molecule type" value="Genomic_DNA"/>
</dbReference>
<organism evidence="1 2">
    <name type="scientific">Alteromonas marina</name>
    <dbReference type="NCBI Taxonomy" id="203795"/>
    <lineage>
        <taxon>Bacteria</taxon>
        <taxon>Pseudomonadati</taxon>
        <taxon>Pseudomonadota</taxon>
        <taxon>Gammaproteobacteria</taxon>
        <taxon>Alteromonadales</taxon>
        <taxon>Alteromonadaceae</taxon>
        <taxon>Alteromonas/Salinimonas group</taxon>
        <taxon>Alteromonas</taxon>
    </lineage>
</organism>
<proteinExistence type="predicted"/>
<reference evidence="1 2" key="1">
    <citation type="submission" date="2014-12" db="EMBL/GenBank/DDBJ databases">
        <title>Genome sequencing of Alteromonas marina AD001.</title>
        <authorList>
            <person name="Adrian T.G.S."/>
            <person name="Chan K.G."/>
        </authorList>
    </citation>
    <scope>NUCLEOTIDE SEQUENCE [LARGE SCALE GENOMIC DNA]</scope>
    <source>
        <strain evidence="1 2">AD001</strain>
    </source>
</reference>
<accession>A0A0B3YFS5</accession>
<gene>
    <name evidence="1" type="ORF">RJ41_03045</name>
</gene>
<dbReference type="Proteomes" id="UP000031197">
    <property type="component" value="Unassembled WGS sequence"/>
</dbReference>
<dbReference type="RefSeq" id="WP_014976038.1">
    <property type="nucleotide sequence ID" value="NZ_JWLW01000004.1"/>
</dbReference>
<keyword evidence="2" id="KW-1185">Reference proteome</keyword>